<dbReference type="Proteomes" id="UP000823749">
    <property type="component" value="Chromosome 1"/>
</dbReference>
<feature type="domain" description="At1g61320/AtMIF1 LRR" evidence="2">
    <location>
        <begin position="172"/>
        <end position="342"/>
    </location>
</feature>
<proteinExistence type="predicted"/>
<evidence type="ECO:0000313" key="4">
    <source>
        <dbReference type="Proteomes" id="UP000823749"/>
    </source>
</evidence>
<accession>A0AAV6LI39</accession>
<dbReference type="Pfam" id="PF23622">
    <property type="entry name" value="LRR_At1g61320_AtMIF1"/>
    <property type="match status" value="1"/>
</dbReference>
<sequence length="351" mass="39421">MGVEGRERTRDALQQMQVWTADCNSDGSQAVVGKFFTAAFVLVIYYYVEIIFSSSFHHQFKTILFYYSESFKFLVRHAYAHIMHQSWSCLGKSGNCSAIMGVSLQEPCSVTSTKAAIVERAQGFSLIIAQGKVPILAQRGELEGRVNELINDVKKSGLDITNLLKPPLGRGELQDANVNGELLEFLLSNCLLLETLCVFRSEHIVNLRVAGSSLQLKHLEIFQCKCLESLEVSTPNLVTFKYFGQRIRLHIGNLPLLSKLHIGGGYGHQVTYTLVAFSSHLSQIETLELEMFFKDNREIQVPQLTNLEHLKLKIFDDKSLSLLGLTSLLEAAPSLRKFTLEVIFLTRCLTI</sequence>
<dbReference type="InterPro" id="IPR032675">
    <property type="entry name" value="LRR_dom_sf"/>
</dbReference>
<dbReference type="AlphaFoldDB" id="A0AAV6LI39"/>
<comment type="caution">
    <text evidence="3">The sequence shown here is derived from an EMBL/GenBank/DDBJ whole genome shotgun (WGS) entry which is preliminary data.</text>
</comment>
<keyword evidence="1" id="KW-1133">Transmembrane helix</keyword>
<keyword evidence="1" id="KW-0472">Membrane</keyword>
<name>A0AAV6LI39_9ERIC</name>
<dbReference type="InterPro" id="IPR055357">
    <property type="entry name" value="LRR_At1g61320_AtMIF1"/>
</dbReference>
<dbReference type="PANTHER" id="PTHR34145">
    <property type="entry name" value="OS02G0105600 PROTEIN"/>
    <property type="match status" value="1"/>
</dbReference>
<keyword evidence="4" id="KW-1185">Reference proteome</keyword>
<keyword evidence="1" id="KW-0812">Transmembrane</keyword>
<organism evidence="3 4">
    <name type="scientific">Rhododendron griersonianum</name>
    <dbReference type="NCBI Taxonomy" id="479676"/>
    <lineage>
        <taxon>Eukaryota</taxon>
        <taxon>Viridiplantae</taxon>
        <taxon>Streptophyta</taxon>
        <taxon>Embryophyta</taxon>
        <taxon>Tracheophyta</taxon>
        <taxon>Spermatophyta</taxon>
        <taxon>Magnoliopsida</taxon>
        <taxon>eudicotyledons</taxon>
        <taxon>Gunneridae</taxon>
        <taxon>Pentapetalae</taxon>
        <taxon>asterids</taxon>
        <taxon>Ericales</taxon>
        <taxon>Ericaceae</taxon>
        <taxon>Ericoideae</taxon>
        <taxon>Rhodoreae</taxon>
        <taxon>Rhododendron</taxon>
    </lineage>
</organism>
<evidence type="ECO:0000259" key="2">
    <source>
        <dbReference type="Pfam" id="PF23622"/>
    </source>
</evidence>
<evidence type="ECO:0000256" key="1">
    <source>
        <dbReference type="SAM" id="Phobius"/>
    </source>
</evidence>
<evidence type="ECO:0000313" key="3">
    <source>
        <dbReference type="EMBL" id="KAG5564421.1"/>
    </source>
</evidence>
<feature type="transmembrane region" description="Helical" evidence="1">
    <location>
        <begin position="35"/>
        <end position="52"/>
    </location>
</feature>
<dbReference type="EMBL" id="JACTNZ010000001">
    <property type="protein sequence ID" value="KAG5564421.1"/>
    <property type="molecule type" value="Genomic_DNA"/>
</dbReference>
<dbReference type="Gene3D" id="3.80.10.10">
    <property type="entry name" value="Ribonuclease Inhibitor"/>
    <property type="match status" value="1"/>
</dbReference>
<reference evidence="3" key="1">
    <citation type="submission" date="2020-08" db="EMBL/GenBank/DDBJ databases">
        <title>Plant Genome Project.</title>
        <authorList>
            <person name="Zhang R.-G."/>
        </authorList>
    </citation>
    <scope>NUCLEOTIDE SEQUENCE</scope>
    <source>
        <strain evidence="3">WSP0</strain>
        <tissue evidence="3">Leaf</tissue>
    </source>
</reference>
<gene>
    <name evidence="3" type="ORF">RHGRI_000565</name>
</gene>
<dbReference type="PANTHER" id="PTHR34145:SF68">
    <property type="entry name" value="FBD DOMAIN-CONTAINING PROTEIN"/>
    <property type="match status" value="1"/>
</dbReference>
<protein>
    <recommendedName>
        <fullName evidence="2">At1g61320/AtMIF1 LRR domain-containing protein</fullName>
    </recommendedName>
</protein>
<dbReference type="InterPro" id="IPR053772">
    <property type="entry name" value="At1g61320/At1g61330-like"/>
</dbReference>